<dbReference type="EMBL" id="AOSK01000031">
    <property type="protein sequence ID" value="EYD77286.1"/>
    <property type="molecule type" value="Genomic_DNA"/>
</dbReference>
<dbReference type="HOGENOM" id="CLU_1947233_0_0_5"/>
<organism evidence="2 3">
    <name type="scientific">Rubellimicrobium mesophilum DSM 19309</name>
    <dbReference type="NCBI Taxonomy" id="442562"/>
    <lineage>
        <taxon>Bacteria</taxon>
        <taxon>Pseudomonadati</taxon>
        <taxon>Pseudomonadota</taxon>
        <taxon>Alphaproteobacteria</taxon>
        <taxon>Rhodobacterales</taxon>
        <taxon>Roseobacteraceae</taxon>
        <taxon>Rubellimicrobium</taxon>
    </lineage>
</organism>
<dbReference type="AlphaFoldDB" id="A0A017HSB9"/>
<evidence type="ECO:0000313" key="2">
    <source>
        <dbReference type="EMBL" id="EYD77286.1"/>
    </source>
</evidence>
<name>A0A017HSB9_9RHOB</name>
<feature type="region of interest" description="Disordered" evidence="1">
    <location>
        <begin position="1"/>
        <end position="129"/>
    </location>
</feature>
<feature type="compositionally biased region" description="Basic and acidic residues" evidence="1">
    <location>
        <begin position="63"/>
        <end position="82"/>
    </location>
</feature>
<feature type="compositionally biased region" description="Basic residues" evidence="1">
    <location>
        <begin position="116"/>
        <end position="129"/>
    </location>
</feature>
<dbReference type="Proteomes" id="UP000019666">
    <property type="component" value="Unassembled WGS sequence"/>
</dbReference>
<reference evidence="2 3" key="1">
    <citation type="submission" date="2013-02" db="EMBL/GenBank/DDBJ databases">
        <authorList>
            <person name="Fiebig A."/>
            <person name="Goeker M."/>
            <person name="Klenk H.-P.P."/>
        </authorList>
    </citation>
    <scope>NUCLEOTIDE SEQUENCE [LARGE SCALE GENOMIC DNA]</scope>
    <source>
        <strain evidence="2 3">DSM 19309</strain>
    </source>
</reference>
<sequence>MSLLGGILRDPVIGPPTRHGGRGGFERGAARAGEGRPARSHSDGQRSADGHESRASTSSMRGQRLERSSERRDRRRLGREPPARTSMPCRRPTGRDRRPVRGCAQPPRTDICHPRAPGRGRRPQRLVPP</sequence>
<feature type="compositionally biased region" description="Basic and acidic residues" evidence="1">
    <location>
        <begin position="24"/>
        <end position="54"/>
    </location>
</feature>
<comment type="caution">
    <text evidence="2">The sequence shown here is derived from an EMBL/GenBank/DDBJ whole genome shotgun (WGS) entry which is preliminary data.</text>
</comment>
<evidence type="ECO:0000313" key="3">
    <source>
        <dbReference type="Proteomes" id="UP000019666"/>
    </source>
</evidence>
<dbReference type="STRING" id="442562.Rumeso_01126"/>
<proteinExistence type="predicted"/>
<gene>
    <name evidence="2" type="ORF">Rumeso_01126</name>
</gene>
<accession>A0A017HSB9</accession>
<protein>
    <submittedName>
        <fullName evidence="2">Uncharacterized protein</fullName>
    </submittedName>
</protein>
<keyword evidence="3" id="KW-1185">Reference proteome</keyword>
<evidence type="ECO:0000256" key="1">
    <source>
        <dbReference type="SAM" id="MobiDB-lite"/>
    </source>
</evidence>